<dbReference type="EMBL" id="ASHM01019404">
    <property type="protein sequence ID" value="PNY00839.1"/>
    <property type="molecule type" value="Genomic_DNA"/>
</dbReference>
<organism evidence="2 3">
    <name type="scientific">Trifolium pratense</name>
    <name type="common">Red clover</name>
    <dbReference type="NCBI Taxonomy" id="57577"/>
    <lineage>
        <taxon>Eukaryota</taxon>
        <taxon>Viridiplantae</taxon>
        <taxon>Streptophyta</taxon>
        <taxon>Embryophyta</taxon>
        <taxon>Tracheophyta</taxon>
        <taxon>Spermatophyta</taxon>
        <taxon>Magnoliopsida</taxon>
        <taxon>eudicotyledons</taxon>
        <taxon>Gunneridae</taxon>
        <taxon>Pentapetalae</taxon>
        <taxon>rosids</taxon>
        <taxon>fabids</taxon>
        <taxon>Fabales</taxon>
        <taxon>Fabaceae</taxon>
        <taxon>Papilionoideae</taxon>
        <taxon>50 kb inversion clade</taxon>
        <taxon>NPAAA clade</taxon>
        <taxon>Hologalegina</taxon>
        <taxon>IRL clade</taxon>
        <taxon>Trifolieae</taxon>
        <taxon>Trifolium</taxon>
    </lineage>
</organism>
<evidence type="ECO:0000256" key="1">
    <source>
        <dbReference type="SAM" id="MobiDB-lite"/>
    </source>
</evidence>
<feature type="compositionally biased region" description="Basic and acidic residues" evidence="1">
    <location>
        <begin position="7"/>
        <end position="16"/>
    </location>
</feature>
<feature type="non-terminal residue" evidence="2">
    <location>
        <position position="342"/>
    </location>
</feature>
<protein>
    <submittedName>
        <fullName evidence="2">LRR and NB-ARC domain disease resistance protein</fullName>
    </submittedName>
</protein>
<sequence>MWSLGEQLKKDSKNRDTSGGNLNGTEVESSTSGHENGIETNKFETDSGLKIPSVSISQGIKLSVEDTTTLLPTAKTITSSLEYGDFQIAVPFAISTTKEPLTIEEDIDIEGSHKTTQTNNQVSLNDDATMKVNSNIEEQFPKDEVLVSRSRLSCTTSQFLSMPSKGIVSAAKDVSLEAALLKYASRLHFIRSSSGLTWSCPAVIVQSFVGIGCFNRLVWLINSRFDLLLLVTEINVEEGTTSTDAKTISSSTTHLELVGSSSGPLVTPECKTFSQIKMKLTPETDQELVENVPNLKMQSVALLPTNSEENGDGKISIPSFSNVNTKPPATKYVDIGDSQETI</sequence>
<name>A0A2K3NCU3_TRIPR</name>
<proteinExistence type="predicted"/>
<feature type="compositionally biased region" description="Polar residues" evidence="1">
    <location>
        <begin position="17"/>
        <end position="34"/>
    </location>
</feature>
<comment type="caution">
    <text evidence="2">The sequence shown here is derived from an EMBL/GenBank/DDBJ whole genome shotgun (WGS) entry which is preliminary data.</text>
</comment>
<reference evidence="2 3" key="2">
    <citation type="journal article" date="2017" name="Front. Plant Sci.">
        <title>Gene Classification and Mining of Molecular Markers Useful in Red Clover (Trifolium pratense) Breeding.</title>
        <authorList>
            <person name="Istvanek J."/>
            <person name="Dluhosova J."/>
            <person name="Dluhos P."/>
            <person name="Patkova L."/>
            <person name="Nedelnik J."/>
            <person name="Repkova J."/>
        </authorList>
    </citation>
    <scope>NUCLEOTIDE SEQUENCE [LARGE SCALE GENOMIC DNA]</scope>
    <source>
        <strain evidence="3">cv. Tatra</strain>
        <tissue evidence="2">Young leaves</tissue>
    </source>
</reference>
<accession>A0A2K3NCU3</accession>
<dbReference type="Proteomes" id="UP000236291">
    <property type="component" value="Unassembled WGS sequence"/>
</dbReference>
<feature type="region of interest" description="Disordered" evidence="1">
    <location>
        <begin position="1"/>
        <end position="44"/>
    </location>
</feature>
<gene>
    <name evidence="2" type="ORF">L195_g024126</name>
</gene>
<evidence type="ECO:0000313" key="3">
    <source>
        <dbReference type="Proteomes" id="UP000236291"/>
    </source>
</evidence>
<evidence type="ECO:0000313" key="2">
    <source>
        <dbReference type="EMBL" id="PNY00839.1"/>
    </source>
</evidence>
<dbReference type="AlphaFoldDB" id="A0A2K3NCU3"/>
<reference evidence="2 3" key="1">
    <citation type="journal article" date="2014" name="Am. J. Bot.">
        <title>Genome assembly and annotation for red clover (Trifolium pratense; Fabaceae).</title>
        <authorList>
            <person name="Istvanek J."/>
            <person name="Jaros M."/>
            <person name="Krenek A."/>
            <person name="Repkova J."/>
        </authorList>
    </citation>
    <scope>NUCLEOTIDE SEQUENCE [LARGE SCALE GENOMIC DNA]</scope>
    <source>
        <strain evidence="3">cv. Tatra</strain>
        <tissue evidence="2">Young leaves</tissue>
    </source>
</reference>